<accession>A0A7S0JIY5</accession>
<feature type="transmembrane region" description="Helical" evidence="1">
    <location>
        <begin position="169"/>
        <end position="190"/>
    </location>
</feature>
<feature type="transmembrane region" description="Helical" evidence="1">
    <location>
        <begin position="202"/>
        <end position="222"/>
    </location>
</feature>
<keyword evidence="1" id="KW-0472">Membrane</keyword>
<reference evidence="2" key="1">
    <citation type="submission" date="2021-01" db="EMBL/GenBank/DDBJ databases">
        <authorList>
            <person name="Corre E."/>
            <person name="Pelletier E."/>
            <person name="Niang G."/>
            <person name="Scheremetjew M."/>
            <person name="Finn R."/>
            <person name="Kale V."/>
            <person name="Holt S."/>
            <person name="Cochrane G."/>
            <person name="Meng A."/>
            <person name="Brown T."/>
            <person name="Cohen L."/>
        </authorList>
    </citation>
    <scope>NUCLEOTIDE SEQUENCE</scope>
    <source>
        <strain evidence="2">RCC1130</strain>
    </source>
</reference>
<protein>
    <submittedName>
        <fullName evidence="2">Uncharacterized protein</fullName>
    </submittedName>
</protein>
<feature type="transmembrane region" description="Helical" evidence="1">
    <location>
        <begin position="12"/>
        <end position="31"/>
    </location>
</feature>
<evidence type="ECO:0000313" key="2">
    <source>
        <dbReference type="EMBL" id="CAD8553292.1"/>
    </source>
</evidence>
<dbReference type="EMBL" id="HBER01057262">
    <property type="protein sequence ID" value="CAD8553292.1"/>
    <property type="molecule type" value="Transcribed_RNA"/>
</dbReference>
<keyword evidence="1" id="KW-0812">Transmembrane</keyword>
<feature type="transmembrane region" description="Helical" evidence="1">
    <location>
        <begin position="43"/>
        <end position="63"/>
    </location>
</feature>
<gene>
    <name evidence="2" type="ORF">CLEP1334_LOCUS28583</name>
</gene>
<sequence>MMVAAWVGEAPDVLRLYAFACIFVAVPWGLLGTCASDGALVHIQLALGIRAFAAICTAILLYATLYVRTPRASCPYGSAVQCGLGFGVSLGMALHDPAVMVGFGTALRRRPEAPPLCASLRATWGWAAKRYGRLAGALTALLLPEVAWAHMESLHGHFAMPAERALARFWLVFRLWYAVYAAVLLVLPPILWAVHGADGADRIIICAKMVQGSLVLSVALLFTEANRRRVHSP</sequence>
<organism evidence="2">
    <name type="scientific">Calcidiscus leptoporus</name>
    <dbReference type="NCBI Taxonomy" id="127549"/>
    <lineage>
        <taxon>Eukaryota</taxon>
        <taxon>Haptista</taxon>
        <taxon>Haptophyta</taxon>
        <taxon>Prymnesiophyceae</taxon>
        <taxon>Coccolithales</taxon>
        <taxon>Calcidiscaceae</taxon>
        <taxon>Calcidiscus</taxon>
    </lineage>
</organism>
<evidence type="ECO:0000256" key="1">
    <source>
        <dbReference type="SAM" id="Phobius"/>
    </source>
</evidence>
<name>A0A7S0JIY5_9EUKA</name>
<dbReference type="AlphaFoldDB" id="A0A7S0JIY5"/>
<keyword evidence="1" id="KW-1133">Transmembrane helix</keyword>
<proteinExistence type="predicted"/>